<evidence type="ECO:0000256" key="10">
    <source>
        <dbReference type="ARBA" id="ARBA00048179"/>
    </source>
</evidence>
<evidence type="ECO:0000256" key="4">
    <source>
        <dbReference type="ARBA" id="ARBA00011738"/>
    </source>
</evidence>
<dbReference type="Proteomes" id="UP001527925">
    <property type="component" value="Unassembled WGS sequence"/>
</dbReference>
<comment type="function">
    <text evidence="1 11">Responsible for the formation of the pyrimidine heterocycle in the thiamine biosynthesis pathway. Catalyzes the formation of hydroxymethylpyrimidine phosphate (HMP-P) from histidine and pyridoxal phosphate (PLP). The protein uses PLP and the active site histidine to form HMP-P, generating an inactive enzyme. The enzyme can only undergo a single turnover, which suggests it is a suicide enzyme.</text>
</comment>
<dbReference type="InterPro" id="IPR015168">
    <property type="entry name" value="SsuA/THI5"/>
</dbReference>
<evidence type="ECO:0000313" key="15">
    <source>
        <dbReference type="Proteomes" id="UP001527925"/>
    </source>
</evidence>
<evidence type="ECO:0000256" key="12">
    <source>
        <dbReference type="SAM" id="MobiDB-lite"/>
    </source>
</evidence>
<keyword evidence="7 11" id="KW-0663">Pyridoxal phosphate</keyword>
<evidence type="ECO:0000256" key="1">
    <source>
        <dbReference type="ARBA" id="ARBA00003469"/>
    </source>
</evidence>
<comment type="cofactor">
    <cofactor evidence="11">
        <name>Fe cation</name>
        <dbReference type="ChEBI" id="CHEBI:24875"/>
    </cofactor>
</comment>
<organism evidence="14 15">
    <name type="scientific">Polyrhizophydium stewartii</name>
    <dbReference type="NCBI Taxonomy" id="2732419"/>
    <lineage>
        <taxon>Eukaryota</taxon>
        <taxon>Fungi</taxon>
        <taxon>Fungi incertae sedis</taxon>
        <taxon>Chytridiomycota</taxon>
        <taxon>Chytridiomycota incertae sedis</taxon>
        <taxon>Chytridiomycetes</taxon>
        <taxon>Rhizophydiales</taxon>
        <taxon>Rhizophydiales incertae sedis</taxon>
        <taxon>Polyrhizophydium</taxon>
    </lineage>
</organism>
<dbReference type="Gene3D" id="3.40.190.10">
    <property type="entry name" value="Periplasmic binding protein-like II"/>
    <property type="match status" value="2"/>
</dbReference>
<comment type="subunit">
    <text evidence="4 11">Homodimer.</text>
</comment>
<evidence type="ECO:0000256" key="6">
    <source>
        <dbReference type="ARBA" id="ARBA00022723"/>
    </source>
</evidence>
<dbReference type="SUPFAM" id="SSF53850">
    <property type="entry name" value="Periplasmic binding protein-like II"/>
    <property type="match status" value="1"/>
</dbReference>
<comment type="catalytic activity">
    <reaction evidence="10">
        <text>N(6)-(pyridoxal phosphate)-L-lysyl-[4-amino-5-hydroxymethyl-2-methylpyrimidine phosphate synthase] + L-histidyl-[4-amino-5-hydroxymethyl-2-methylpyrimidine phosphate synthase] + 2 Fe(3+) + 4 H2O = L-lysyl-[4-amino-5-hydroxymethyl-2-methylpyrimidine phosphate synthase] + (2S)-2-amino-5-hydroxy-4-oxopentanoyl-[4-amino-5-hydroxymethyl-2-methylpyrimidine phosphate synthase] + 4-amino-2-methyl-5-(phosphooxymethyl)pyrimidine + 3-oxopropanoate + 2 Fe(2+) + 2 H(+)</text>
        <dbReference type="Rhea" id="RHEA:65756"/>
        <dbReference type="Rhea" id="RHEA-COMP:16892"/>
        <dbReference type="Rhea" id="RHEA-COMP:16893"/>
        <dbReference type="Rhea" id="RHEA-COMP:16894"/>
        <dbReference type="Rhea" id="RHEA-COMP:16895"/>
        <dbReference type="ChEBI" id="CHEBI:15377"/>
        <dbReference type="ChEBI" id="CHEBI:15378"/>
        <dbReference type="ChEBI" id="CHEBI:29033"/>
        <dbReference type="ChEBI" id="CHEBI:29034"/>
        <dbReference type="ChEBI" id="CHEBI:29969"/>
        <dbReference type="ChEBI" id="CHEBI:29979"/>
        <dbReference type="ChEBI" id="CHEBI:33190"/>
        <dbReference type="ChEBI" id="CHEBI:58354"/>
        <dbReference type="ChEBI" id="CHEBI:143915"/>
        <dbReference type="ChEBI" id="CHEBI:157692"/>
    </reaction>
    <physiologicalReaction direction="left-to-right" evidence="10">
        <dbReference type="Rhea" id="RHEA:65757"/>
    </physiologicalReaction>
</comment>
<dbReference type="InterPro" id="IPR027939">
    <property type="entry name" value="NMT1/THI5"/>
</dbReference>
<name>A0ABR4NEU5_9FUNG</name>
<comment type="similarity">
    <text evidence="3 11">Belongs to the NMT1/THI5 family.</text>
</comment>
<proteinExistence type="inferred from homology"/>
<keyword evidence="5" id="KW-0808">Transferase</keyword>
<feature type="domain" description="SsuA/THI5-like" evidence="13">
    <location>
        <begin position="17"/>
        <end position="237"/>
    </location>
</feature>
<accession>A0ABR4NEU5</accession>
<keyword evidence="6" id="KW-0479">Metal-binding</keyword>
<evidence type="ECO:0000313" key="14">
    <source>
        <dbReference type="EMBL" id="KAL2918048.1"/>
    </source>
</evidence>
<evidence type="ECO:0000256" key="8">
    <source>
        <dbReference type="ARBA" id="ARBA00022977"/>
    </source>
</evidence>
<protein>
    <recommendedName>
        <fullName evidence="11">4-amino-5-hydroxymethyl-2-methylpyrimidine phosphate synthase</fullName>
        <shortName evidence="11">HMP-P synthase</shortName>
        <shortName evidence="11">Hydroxymethylpyrimidine phosphate synthase</shortName>
    </recommendedName>
</protein>
<dbReference type="PANTHER" id="PTHR31528">
    <property type="entry name" value="4-AMINO-5-HYDROXYMETHYL-2-METHYLPYRIMIDINE PHOSPHATE SYNTHASE THI11-RELATED"/>
    <property type="match status" value="1"/>
</dbReference>
<dbReference type="PANTHER" id="PTHR31528:SF1">
    <property type="entry name" value="4-AMINO-5-HYDROXYMETHYL-2-METHYLPYRIMIDINE PHOSPHATE SYNTHASE THI11-RELATED"/>
    <property type="match status" value="1"/>
</dbReference>
<dbReference type="Pfam" id="PF09084">
    <property type="entry name" value="NMT1"/>
    <property type="match status" value="1"/>
</dbReference>
<keyword evidence="9 11" id="KW-0408">Iron</keyword>
<keyword evidence="8 11" id="KW-0784">Thiamine biosynthesis</keyword>
<evidence type="ECO:0000259" key="13">
    <source>
        <dbReference type="Pfam" id="PF09084"/>
    </source>
</evidence>
<dbReference type="EMBL" id="JADGIZ020000008">
    <property type="protein sequence ID" value="KAL2918048.1"/>
    <property type="molecule type" value="Genomic_DNA"/>
</dbReference>
<feature type="region of interest" description="Disordered" evidence="12">
    <location>
        <begin position="307"/>
        <end position="331"/>
    </location>
</feature>
<comment type="caution">
    <text evidence="14">The sequence shown here is derived from an EMBL/GenBank/DDBJ whole genome shotgun (WGS) entry which is preliminary data.</text>
</comment>
<comment type="pathway">
    <text evidence="2 11">Cofactor biosynthesis; thiamine diphosphate biosynthesis.</text>
</comment>
<reference evidence="14 15" key="1">
    <citation type="submission" date="2023-09" db="EMBL/GenBank/DDBJ databases">
        <title>Pangenome analysis of Batrachochytrium dendrobatidis and related Chytrids.</title>
        <authorList>
            <person name="Yacoub M.N."/>
            <person name="Stajich J.E."/>
            <person name="James T.Y."/>
        </authorList>
    </citation>
    <scope>NUCLEOTIDE SEQUENCE [LARGE SCALE GENOMIC DNA]</scope>
    <source>
        <strain evidence="14 15">JEL0888</strain>
    </source>
</reference>
<evidence type="ECO:0000256" key="3">
    <source>
        <dbReference type="ARBA" id="ARBA00009406"/>
    </source>
</evidence>
<evidence type="ECO:0000256" key="9">
    <source>
        <dbReference type="ARBA" id="ARBA00023004"/>
    </source>
</evidence>
<evidence type="ECO:0000256" key="11">
    <source>
        <dbReference type="RuleBase" id="RU367015"/>
    </source>
</evidence>
<sequence>MTKSLTTISLALDWTPNTNHIGFYVARAKGFYADEGLELRVVSPHVDGYQATPCSRLTERTVDLAISPKESVVSFHTWPQAAKPKIVAIATMVQKVTHAVVTLKSSGIDRPAKLAGKRYASYAARYEGRMVQELIKADGGSGEYIEDTPEMLGIWNTVLAGKADATWVFLSWEGVEAARAGVELNVFKFEDYGIPLGYSPVLIAHPETLEQRPEQVARFLAATAKGFQFAAAHPDEAAAILVDLVAADTAALPLPTPLDPEMVRDSARLIAADLLDSTGAWGRMDEAVWSKFLDWISDAGLLTTKVQSRKHGSEQTTSLDGLRSGDAGERVPRSSIRASDLFSNRFLP</sequence>
<keyword evidence="15" id="KW-1185">Reference proteome</keyword>
<evidence type="ECO:0000256" key="5">
    <source>
        <dbReference type="ARBA" id="ARBA00022679"/>
    </source>
</evidence>
<gene>
    <name evidence="14" type="ORF">HK105_202462</name>
</gene>
<evidence type="ECO:0000256" key="2">
    <source>
        <dbReference type="ARBA" id="ARBA00004948"/>
    </source>
</evidence>
<evidence type="ECO:0000256" key="7">
    <source>
        <dbReference type="ARBA" id="ARBA00022898"/>
    </source>
</evidence>